<keyword evidence="3" id="KW-1185">Reference proteome</keyword>
<feature type="transmembrane region" description="Helical" evidence="1">
    <location>
        <begin position="213"/>
        <end position="235"/>
    </location>
</feature>
<feature type="transmembrane region" description="Helical" evidence="1">
    <location>
        <begin position="174"/>
        <end position="193"/>
    </location>
</feature>
<feature type="transmembrane region" description="Helical" evidence="1">
    <location>
        <begin position="313"/>
        <end position="336"/>
    </location>
</feature>
<dbReference type="EMBL" id="MRZU01000004">
    <property type="protein sequence ID" value="OUJ18268.1"/>
    <property type="molecule type" value="Genomic_DNA"/>
</dbReference>
<reference evidence="2 3" key="1">
    <citation type="submission" date="2016-12" db="EMBL/GenBank/DDBJ databases">
        <title>Discovery of methanogenic haloarchaea.</title>
        <authorList>
            <person name="Sorokin D.Y."/>
            <person name="Makarova K.S."/>
            <person name="Abbas B."/>
            <person name="Ferrer M."/>
            <person name="Golyshin P.N."/>
        </authorList>
    </citation>
    <scope>NUCLEOTIDE SEQUENCE [LARGE SCALE GENOMIC DNA]</scope>
    <source>
        <strain evidence="2">AMET1</strain>
    </source>
</reference>
<dbReference type="OrthoDB" id="3266at2157"/>
<dbReference type="PANTHER" id="PTHR20992:SF9">
    <property type="entry name" value="AT15442P-RELATED"/>
    <property type="match status" value="1"/>
</dbReference>
<evidence type="ECO:0000256" key="1">
    <source>
        <dbReference type="SAM" id="Phobius"/>
    </source>
</evidence>
<dbReference type="PANTHER" id="PTHR20992">
    <property type="entry name" value="AT15442P-RELATED"/>
    <property type="match status" value="1"/>
</dbReference>
<organism evidence="2 3">
    <name type="scientific">Methanonatronarchaeum thermophilum</name>
    <dbReference type="NCBI Taxonomy" id="1927129"/>
    <lineage>
        <taxon>Archaea</taxon>
        <taxon>Methanobacteriati</taxon>
        <taxon>Methanobacteriota</taxon>
        <taxon>Methanonatronarchaeia</taxon>
        <taxon>Methanonatronarchaeales</taxon>
        <taxon>Methanonatronarchaeaceae</taxon>
        <taxon>Methanonatronarchaeum</taxon>
    </lineage>
</organism>
<protein>
    <submittedName>
        <fullName evidence="2">Putative membrane protein</fullName>
    </submittedName>
</protein>
<comment type="caution">
    <text evidence="2">The sequence shown here is derived from an EMBL/GenBank/DDBJ whole genome shotgun (WGS) entry which is preliminary data.</text>
</comment>
<feature type="transmembrane region" description="Helical" evidence="1">
    <location>
        <begin position="115"/>
        <end position="133"/>
    </location>
</feature>
<dbReference type="NCBIfam" id="TIGR00341">
    <property type="entry name" value="TIGR00341 family protein"/>
    <property type="match status" value="1"/>
</dbReference>
<feature type="transmembrane region" description="Helical" evidence="1">
    <location>
        <begin position="269"/>
        <end position="293"/>
    </location>
</feature>
<keyword evidence="1" id="KW-0812">Transmembrane</keyword>
<name>A0A1Y3GA16_9EURY</name>
<dbReference type="Proteomes" id="UP000195137">
    <property type="component" value="Unassembled WGS sequence"/>
</dbReference>
<keyword evidence="1" id="KW-0472">Membrane</keyword>
<feature type="transmembrane region" description="Helical" evidence="1">
    <location>
        <begin position="242"/>
        <end position="263"/>
    </location>
</feature>
<evidence type="ECO:0000313" key="2">
    <source>
        <dbReference type="EMBL" id="OUJ18268.1"/>
    </source>
</evidence>
<dbReference type="InterPro" id="IPR005240">
    <property type="entry name" value="DUF389"/>
</dbReference>
<dbReference type="AlphaFoldDB" id="A0A1Y3GA16"/>
<evidence type="ECO:0000313" key="3">
    <source>
        <dbReference type="Proteomes" id="UP000195137"/>
    </source>
</evidence>
<sequence length="424" mass="46123">MTFRTIEVKVPSEMRERVLSVLDEKVVERSSVLRTESGDVLVRALVPKEKVEEVTEALWKVGVEKEGWVSVTSVEVFLSEEAEDIKEEAREEEEDRISRDELKAKTSEMAKLTPTYLVLTIVSSVIATCGILLNSTAVVVGSMVIAPLIGPAVASGVGTVLADRGLFREAIVSEVMGVLVAVVSSAVFAWLAFKFNLVSPIYEPLLVDEIVERIYPTFLSIAIAVGSGVAGALSLTAGLNTALVGVMIAVALIPPASVAGIGIALGDPLIAVGASVLLVINVLFLNLAGTFTLRFEGYLPSEYYKQVWVKRDLVRVSIVYVVLIAIASTVVVGVSYDMYTNDAFEGEVQEVVEDVLAGYGEVTFRGIEFQYESYYIMFEEPVSTTISIYSTAPPPDNLKMELEELIYMETGKELEITVEVIQRI</sequence>
<feature type="transmembrane region" description="Helical" evidence="1">
    <location>
        <begin position="139"/>
        <end position="162"/>
    </location>
</feature>
<dbReference type="RefSeq" id="WP_086637556.1">
    <property type="nucleotide sequence ID" value="NZ_MRZU01000004.1"/>
</dbReference>
<keyword evidence="1" id="KW-1133">Transmembrane helix</keyword>
<accession>A0A1Y3GA16</accession>
<dbReference type="Pfam" id="PF04087">
    <property type="entry name" value="DUF389"/>
    <property type="match status" value="1"/>
</dbReference>
<gene>
    <name evidence="2" type="ORF">AMET1_1179</name>
</gene>
<proteinExistence type="predicted"/>